<name>A0A7T5RK82_9BACT</name>
<dbReference type="PANTHER" id="PTHR33908:SF11">
    <property type="entry name" value="MEMBRANE PROTEIN"/>
    <property type="match status" value="1"/>
</dbReference>
<evidence type="ECO:0000313" key="10">
    <source>
        <dbReference type="EMBL" id="QQG45225.1"/>
    </source>
</evidence>
<dbReference type="Proteomes" id="UP000595618">
    <property type="component" value="Chromosome"/>
</dbReference>
<feature type="transmembrane region" description="Helical" evidence="8">
    <location>
        <begin position="133"/>
        <end position="155"/>
    </location>
</feature>
<evidence type="ECO:0000313" key="11">
    <source>
        <dbReference type="Proteomes" id="UP000595618"/>
    </source>
</evidence>
<keyword evidence="5 8" id="KW-0812">Transmembrane</keyword>
<organism evidence="10 11">
    <name type="scientific">Candidatus Sungiibacteriota bacterium</name>
    <dbReference type="NCBI Taxonomy" id="2750080"/>
    <lineage>
        <taxon>Bacteria</taxon>
        <taxon>Candidatus Sungiibacteriota</taxon>
    </lineage>
</organism>
<feature type="transmembrane region" description="Helical" evidence="8">
    <location>
        <begin position="7"/>
        <end position="28"/>
    </location>
</feature>
<dbReference type="Pfam" id="PF13231">
    <property type="entry name" value="PMT_2"/>
    <property type="match status" value="1"/>
</dbReference>
<keyword evidence="4 10" id="KW-0808">Transferase</keyword>
<evidence type="ECO:0000256" key="2">
    <source>
        <dbReference type="ARBA" id="ARBA00022475"/>
    </source>
</evidence>
<dbReference type="GO" id="GO:0016763">
    <property type="term" value="F:pentosyltransferase activity"/>
    <property type="evidence" value="ECO:0007669"/>
    <property type="project" value="TreeGrafter"/>
</dbReference>
<feature type="transmembrane region" description="Helical" evidence="8">
    <location>
        <begin position="421"/>
        <end position="441"/>
    </location>
</feature>
<feature type="transmembrane region" description="Helical" evidence="8">
    <location>
        <begin position="453"/>
        <end position="471"/>
    </location>
</feature>
<dbReference type="InterPro" id="IPR050297">
    <property type="entry name" value="LipidA_mod_glycosyltrf_83"/>
</dbReference>
<evidence type="ECO:0000256" key="8">
    <source>
        <dbReference type="SAM" id="Phobius"/>
    </source>
</evidence>
<sequence>MIPKKLIIIILLALVVRLLLLSALLLNFGETGLELTDSRIFLRTANNLLAGHGFSREPEPPFLPTAFFPPLYPLLIAGSKLIASSILPVLILQIILASLMPLVVFRIGERLSVRPFVSGVAAGLTAFEPLGVLWSITVMSDVVAVFFLLLAVFFFIKLLGDFSVRSALFSGLLLGLSTLTRPHAQFLFIPAAVFLFILLLKGSLKRVRSDPAPEERIVLAAKQRALILLVFTVFFLLTLSPWLLRNYIRFGTISVSTTGVRNIYSSLGTSVMNYKTDQPYGEVQEKLYKTLALREGLTIKDLKENPAYGSLLAREGIKIMLENPKETLAVFAISINSFFTQDLYATYLRQYRVIPRFAMDFSPSVTLIKEGPGALAKLVWQRLGVLFLIPLAGRIFWIFLTILGALGAFLAVKRGGAGRVIALLLALLIIYYATTSIVAGFSDYGRHRYPVNTFIFLLASYGLFSLGRVKFLKKHPTP</sequence>
<reference evidence="10 11" key="1">
    <citation type="submission" date="2020-07" db="EMBL/GenBank/DDBJ databases">
        <title>Huge and variable diversity of episymbiotic CPR bacteria and DPANN archaea in groundwater ecosystems.</title>
        <authorList>
            <person name="He C.Y."/>
            <person name="Keren R."/>
            <person name="Whittaker M."/>
            <person name="Farag I.F."/>
            <person name="Doudna J."/>
            <person name="Cate J.H.D."/>
            <person name="Banfield J.F."/>
        </authorList>
    </citation>
    <scope>NUCLEOTIDE SEQUENCE [LARGE SCALE GENOMIC DNA]</scope>
    <source>
        <strain evidence="10">NC_groundwater_541_Ag_S-0.1um_46_50</strain>
    </source>
</reference>
<comment type="subcellular location">
    <subcellularLocation>
        <location evidence="1">Cell membrane</location>
        <topology evidence="1">Multi-pass membrane protein</topology>
    </subcellularLocation>
</comment>
<keyword evidence="2" id="KW-1003">Cell membrane</keyword>
<proteinExistence type="predicted"/>
<accession>A0A7T5RK82</accession>
<feature type="transmembrane region" description="Helical" evidence="8">
    <location>
        <begin position="385"/>
        <end position="409"/>
    </location>
</feature>
<evidence type="ECO:0000256" key="4">
    <source>
        <dbReference type="ARBA" id="ARBA00022679"/>
    </source>
</evidence>
<evidence type="ECO:0000259" key="9">
    <source>
        <dbReference type="Pfam" id="PF13231"/>
    </source>
</evidence>
<keyword evidence="6 8" id="KW-1133">Transmembrane helix</keyword>
<keyword evidence="3" id="KW-0328">Glycosyltransferase</keyword>
<protein>
    <submittedName>
        <fullName evidence="10">Glycosyltransferase family 39 protein</fullName>
    </submittedName>
</protein>
<gene>
    <name evidence="10" type="ORF">HYW89_04495</name>
</gene>
<dbReference type="EMBL" id="CP066690">
    <property type="protein sequence ID" value="QQG45225.1"/>
    <property type="molecule type" value="Genomic_DNA"/>
</dbReference>
<evidence type="ECO:0000256" key="6">
    <source>
        <dbReference type="ARBA" id="ARBA00022989"/>
    </source>
</evidence>
<dbReference type="AlphaFoldDB" id="A0A7T5RK82"/>
<feature type="transmembrane region" description="Helical" evidence="8">
    <location>
        <begin position="225"/>
        <end position="244"/>
    </location>
</feature>
<feature type="transmembrane region" description="Helical" evidence="8">
    <location>
        <begin position="186"/>
        <end position="204"/>
    </location>
</feature>
<evidence type="ECO:0000256" key="5">
    <source>
        <dbReference type="ARBA" id="ARBA00022692"/>
    </source>
</evidence>
<evidence type="ECO:0000256" key="1">
    <source>
        <dbReference type="ARBA" id="ARBA00004651"/>
    </source>
</evidence>
<feature type="domain" description="Glycosyltransferase RgtA/B/C/D-like" evidence="9">
    <location>
        <begin position="69"/>
        <end position="198"/>
    </location>
</feature>
<evidence type="ECO:0000256" key="7">
    <source>
        <dbReference type="ARBA" id="ARBA00023136"/>
    </source>
</evidence>
<dbReference type="InterPro" id="IPR038731">
    <property type="entry name" value="RgtA/B/C-like"/>
</dbReference>
<dbReference type="GO" id="GO:0009103">
    <property type="term" value="P:lipopolysaccharide biosynthetic process"/>
    <property type="evidence" value="ECO:0007669"/>
    <property type="project" value="UniProtKB-ARBA"/>
</dbReference>
<evidence type="ECO:0000256" key="3">
    <source>
        <dbReference type="ARBA" id="ARBA00022676"/>
    </source>
</evidence>
<keyword evidence="7 8" id="KW-0472">Membrane</keyword>
<dbReference type="PANTHER" id="PTHR33908">
    <property type="entry name" value="MANNOSYLTRANSFERASE YKCB-RELATED"/>
    <property type="match status" value="1"/>
</dbReference>
<dbReference type="GO" id="GO:0005886">
    <property type="term" value="C:plasma membrane"/>
    <property type="evidence" value="ECO:0007669"/>
    <property type="project" value="UniProtKB-SubCell"/>
</dbReference>
<feature type="transmembrane region" description="Helical" evidence="8">
    <location>
        <begin position="81"/>
        <end position="104"/>
    </location>
</feature>